<dbReference type="GO" id="GO:0005802">
    <property type="term" value="C:trans-Golgi network"/>
    <property type="evidence" value="ECO:0007669"/>
    <property type="project" value="TreeGrafter"/>
</dbReference>
<evidence type="ECO:0000256" key="7">
    <source>
        <dbReference type="ARBA" id="ARBA00023034"/>
    </source>
</evidence>
<accession>A0AA35QWK6</accession>
<dbReference type="InterPro" id="IPR019185">
    <property type="entry name" value="Integral_membrane_SYS1-rel"/>
</dbReference>
<evidence type="ECO:0000256" key="4">
    <source>
        <dbReference type="ARBA" id="ARBA00022692"/>
    </source>
</evidence>
<protein>
    <submittedName>
        <fullName evidence="10">Protein SYS1 homolog</fullName>
    </submittedName>
</protein>
<dbReference type="EMBL" id="CASHTH010000190">
    <property type="protein sequence ID" value="CAI7993518.1"/>
    <property type="molecule type" value="Genomic_DNA"/>
</dbReference>
<comment type="subcellular location">
    <subcellularLocation>
        <location evidence="1">Golgi apparatus membrane</location>
        <topology evidence="1">Multi-pass membrane protein</topology>
    </subcellularLocation>
</comment>
<evidence type="ECO:0000256" key="9">
    <source>
        <dbReference type="SAM" id="Phobius"/>
    </source>
</evidence>
<dbReference type="GO" id="GO:0043001">
    <property type="term" value="P:Golgi to plasma membrane protein transport"/>
    <property type="evidence" value="ECO:0007669"/>
    <property type="project" value="TreeGrafter"/>
</dbReference>
<dbReference type="Proteomes" id="UP001174909">
    <property type="component" value="Unassembled WGS sequence"/>
</dbReference>
<keyword evidence="6 9" id="KW-1133">Transmembrane helix</keyword>
<reference evidence="10" key="1">
    <citation type="submission" date="2023-03" db="EMBL/GenBank/DDBJ databases">
        <authorList>
            <person name="Steffen K."/>
            <person name="Cardenas P."/>
        </authorList>
    </citation>
    <scope>NUCLEOTIDE SEQUENCE</scope>
</reference>
<keyword evidence="4 9" id="KW-0812">Transmembrane</keyword>
<dbReference type="PANTHER" id="PTHR12952:SF0">
    <property type="entry name" value="PROTEIN SYS1 HOMOLOG"/>
    <property type="match status" value="1"/>
</dbReference>
<dbReference type="GO" id="GO:0034067">
    <property type="term" value="P:protein localization to Golgi apparatus"/>
    <property type="evidence" value="ECO:0007669"/>
    <property type="project" value="TreeGrafter"/>
</dbReference>
<dbReference type="Pfam" id="PF09801">
    <property type="entry name" value="SYS1"/>
    <property type="match status" value="1"/>
</dbReference>
<gene>
    <name evidence="10" type="ORF">GBAR_LOCUS1268</name>
</gene>
<evidence type="ECO:0000256" key="1">
    <source>
        <dbReference type="ARBA" id="ARBA00004653"/>
    </source>
</evidence>
<keyword evidence="7" id="KW-0333">Golgi apparatus</keyword>
<keyword evidence="5" id="KW-0653">Protein transport</keyword>
<evidence type="ECO:0000313" key="11">
    <source>
        <dbReference type="Proteomes" id="UP001174909"/>
    </source>
</evidence>
<keyword evidence="3" id="KW-0813">Transport</keyword>
<feature type="transmembrane region" description="Helical" evidence="9">
    <location>
        <begin position="25"/>
        <end position="46"/>
    </location>
</feature>
<comment type="caution">
    <text evidence="10">The sequence shown here is derived from an EMBL/GenBank/DDBJ whole genome shotgun (WGS) entry which is preliminary data.</text>
</comment>
<evidence type="ECO:0000256" key="6">
    <source>
        <dbReference type="ARBA" id="ARBA00022989"/>
    </source>
</evidence>
<dbReference type="GO" id="GO:0000139">
    <property type="term" value="C:Golgi membrane"/>
    <property type="evidence" value="ECO:0007669"/>
    <property type="project" value="UniProtKB-SubCell"/>
</dbReference>
<comment type="similarity">
    <text evidence="2">Belongs to the SYS1 family.</text>
</comment>
<keyword evidence="11" id="KW-1185">Reference proteome</keyword>
<evidence type="ECO:0000313" key="10">
    <source>
        <dbReference type="EMBL" id="CAI7993518.1"/>
    </source>
</evidence>
<organism evidence="10 11">
    <name type="scientific">Geodia barretti</name>
    <name type="common">Barrett's horny sponge</name>
    <dbReference type="NCBI Taxonomy" id="519541"/>
    <lineage>
        <taxon>Eukaryota</taxon>
        <taxon>Metazoa</taxon>
        <taxon>Porifera</taxon>
        <taxon>Demospongiae</taxon>
        <taxon>Heteroscleromorpha</taxon>
        <taxon>Tetractinellida</taxon>
        <taxon>Astrophorina</taxon>
        <taxon>Geodiidae</taxon>
        <taxon>Geodia</taxon>
    </lineage>
</organism>
<dbReference type="GO" id="GO:0006895">
    <property type="term" value="P:Golgi to endosome transport"/>
    <property type="evidence" value="ECO:0007669"/>
    <property type="project" value="TreeGrafter"/>
</dbReference>
<evidence type="ECO:0000256" key="2">
    <source>
        <dbReference type="ARBA" id="ARBA00008160"/>
    </source>
</evidence>
<dbReference type="PANTHER" id="PTHR12952">
    <property type="entry name" value="SYS1"/>
    <property type="match status" value="1"/>
</dbReference>
<evidence type="ECO:0000256" key="3">
    <source>
        <dbReference type="ARBA" id="ARBA00022448"/>
    </source>
</evidence>
<proteinExistence type="inferred from homology"/>
<evidence type="ECO:0000256" key="5">
    <source>
        <dbReference type="ARBA" id="ARBA00022927"/>
    </source>
</evidence>
<dbReference type="GO" id="GO:0005829">
    <property type="term" value="C:cytosol"/>
    <property type="evidence" value="ECO:0007669"/>
    <property type="project" value="GOC"/>
</dbReference>
<sequence length="89" mass="9777">MGAVSLNSFTTALIMWKIVRRAKQCLDFAVTLMLVFLLVCLVYGGLPWLLSWWLTHLASTGITALTAEYLCMRTELAAIPLSAGSLART</sequence>
<name>A0AA35QWK6_GEOBA</name>
<keyword evidence="8 9" id="KW-0472">Membrane</keyword>
<evidence type="ECO:0000256" key="8">
    <source>
        <dbReference type="ARBA" id="ARBA00023136"/>
    </source>
</evidence>
<dbReference type="AlphaFoldDB" id="A0AA35QWK6"/>